<dbReference type="GeneID" id="89589386"/>
<keyword evidence="2" id="KW-1185">Reference proteome</keyword>
<organism evidence="1 2">
    <name type="scientific">Carnobacterium divergens DSM 20623</name>
    <dbReference type="NCBI Taxonomy" id="1449336"/>
    <lineage>
        <taxon>Bacteria</taxon>
        <taxon>Bacillati</taxon>
        <taxon>Bacillota</taxon>
        <taxon>Bacilli</taxon>
        <taxon>Lactobacillales</taxon>
        <taxon>Carnobacteriaceae</taxon>
        <taxon>Carnobacterium</taxon>
    </lineage>
</organism>
<reference evidence="1 2" key="1">
    <citation type="journal article" date="2015" name="Genome Announc.">
        <title>Expanding the biotechnology potential of lactobacilli through comparative genomics of 213 strains and associated genera.</title>
        <authorList>
            <person name="Sun Z."/>
            <person name="Harris H.M."/>
            <person name="McCann A."/>
            <person name="Guo C."/>
            <person name="Argimon S."/>
            <person name="Zhang W."/>
            <person name="Yang X."/>
            <person name="Jeffery I.B."/>
            <person name="Cooney J.C."/>
            <person name="Kagawa T.F."/>
            <person name="Liu W."/>
            <person name="Song Y."/>
            <person name="Salvetti E."/>
            <person name="Wrobel A."/>
            <person name="Rasinkangas P."/>
            <person name="Parkhill J."/>
            <person name="Rea M.C."/>
            <person name="O'Sullivan O."/>
            <person name="Ritari J."/>
            <person name="Douillard F.P."/>
            <person name="Paul Ross R."/>
            <person name="Yang R."/>
            <person name="Briner A.E."/>
            <person name="Felis G.E."/>
            <person name="de Vos W.M."/>
            <person name="Barrangou R."/>
            <person name="Klaenhammer T.R."/>
            <person name="Caufield P.W."/>
            <person name="Cui Y."/>
            <person name="Zhang H."/>
            <person name="O'Toole P.W."/>
        </authorList>
    </citation>
    <scope>NUCLEOTIDE SEQUENCE [LARGE SCALE GENOMIC DNA]</scope>
    <source>
        <strain evidence="1 2">DSM 20623</strain>
    </source>
</reference>
<dbReference type="PATRIC" id="fig|1449336.4.peg.2435"/>
<evidence type="ECO:0000313" key="1">
    <source>
        <dbReference type="EMBL" id="KRN54809.1"/>
    </source>
</evidence>
<dbReference type="AlphaFoldDB" id="A0A0R2HPM2"/>
<gene>
    <name evidence="1" type="ORF">IV74_GL002397</name>
</gene>
<proteinExistence type="predicted"/>
<dbReference type="Proteomes" id="UP000051658">
    <property type="component" value="Unassembled WGS sequence"/>
</dbReference>
<protein>
    <submittedName>
        <fullName evidence="1">Uncharacterized protein</fullName>
    </submittedName>
</protein>
<name>A0A0R2HPM2_CARDV</name>
<evidence type="ECO:0000313" key="2">
    <source>
        <dbReference type="Proteomes" id="UP000051658"/>
    </source>
</evidence>
<dbReference type="EMBL" id="JQBS01000035">
    <property type="protein sequence ID" value="KRN54809.1"/>
    <property type="molecule type" value="Genomic_DNA"/>
</dbReference>
<accession>A0A0R2HPM2</accession>
<sequence length="79" mass="8589">MIKKVHYSLNKLNQKLGISVTLPVPTKRSLKRSQYANGMIATGCLFLSVPFSSKLLLGIGVLSVASIVVTQMEIKALDE</sequence>
<comment type="caution">
    <text evidence="1">The sequence shown here is derived from an EMBL/GenBank/DDBJ whole genome shotgun (WGS) entry which is preliminary data.</text>
</comment>
<dbReference type="RefSeq" id="WP_034568715.1">
    <property type="nucleotide sequence ID" value="NZ_JQBS01000035.1"/>
</dbReference>